<protein>
    <submittedName>
        <fullName evidence="10">Probable sucrose utilization protein SUC1</fullName>
    </submittedName>
</protein>
<dbReference type="Proteomes" id="UP000002258">
    <property type="component" value="Chromosome 7"/>
</dbReference>
<dbReference type="PANTHER" id="PTHR31668">
    <property type="entry name" value="GLUCOSE TRANSPORT TRANSCRIPTION REGULATOR RGT1-RELATED-RELATED"/>
    <property type="match status" value="1"/>
</dbReference>
<accession>A3LZN5</accession>
<comment type="subcellular location">
    <subcellularLocation>
        <location evidence="1">Nucleus</location>
    </subcellularLocation>
</comment>
<dbReference type="OMA" id="GGQPCRS"/>
<dbReference type="Pfam" id="PF00172">
    <property type="entry name" value="Zn_clus"/>
    <property type="match status" value="1"/>
</dbReference>
<dbReference type="PANTHER" id="PTHR31668:SF18">
    <property type="entry name" value="MALTOSE FERMENTATION REGULATORY PROTEIN MAL13-RELATED"/>
    <property type="match status" value="1"/>
</dbReference>
<keyword evidence="3" id="KW-0479">Metal-binding</keyword>
<evidence type="ECO:0000256" key="4">
    <source>
        <dbReference type="ARBA" id="ARBA00022833"/>
    </source>
</evidence>
<evidence type="ECO:0000256" key="8">
    <source>
        <dbReference type="ARBA" id="ARBA00023242"/>
    </source>
</evidence>
<dbReference type="HOGENOM" id="CLU_016574_7_1_1"/>
<evidence type="ECO:0000259" key="9">
    <source>
        <dbReference type="PROSITE" id="PS50048"/>
    </source>
</evidence>
<dbReference type="GeneID" id="4840513"/>
<comment type="similarity">
    <text evidence="2">Belongs to the MAL13 family.</text>
</comment>
<name>A3LZN5_PICST</name>
<dbReference type="PROSITE" id="PS00463">
    <property type="entry name" value="ZN2_CY6_FUNGAL_1"/>
    <property type="match status" value="1"/>
</dbReference>
<feature type="domain" description="Zn(2)-C6 fungal-type" evidence="9">
    <location>
        <begin position="18"/>
        <end position="47"/>
    </location>
</feature>
<dbReference type="SUPFAM" id="SSF57701">
    <property type="entry name" value="Zn2/Cys6 DNA-binding domain"/>
    <property type="match status" value="1"/>
</dbReference>
<dbReference type="AlphaFoldDB" id="A3LZN5"/>
<dbReference type="CDD" id="cd12148">
    <property type="entry name" value="fungal_TF_MHR"/>
    <property type="match status" value="1"/>
</dbReference>
<keyword evidence="7" id="KW-0804">Transcription</keyword>
<dbReference type="FunCoup" id="A3LZN5">
    <property type="interactions" value="656"/>
</dbReference>
<dbReference type="GO" id="GO:0005634">
    <property type="term" value="C:nucleus"/>
    <property type="evidence" value="ECO:0007669"/>
    <property type="project" value="UniProtKB-SubCell"/>
</dbReference>
<dbReference type="KEGG" id="pic:PICST_63238"/>
<dbReference type="Pfam" id="PF04082">
    <property type="entry name" value="Fungal_trans"/>
    <property type="match status" value="1"/>
</dbReference>
<dbReference type="eggNOG" id="ENOG502S2FW">
    <property type="taxonomic scope" value="Eukaryota"/>
</dbReference>
<sequence>MASVNTSVRSRKSKRSRPCDGCALRKIKCSDSRPCTRCLNNGIPCTNNRIRKKCGPKSKKLQDPQYFPVEPIQFFAGTTTPIDKIPNNTEYLPFELIPMNILLPCLQVYQTWYYSLWPVLSVTHLVTKLSTIPPGEQLNDETSISYALCLAVCAAISKQIAFISENSNIIKLPSGVQARDYALAALRIRNEYEHPLNPTSETLLTSFFLYVYYINNKGGTAAAIMYLREAISMAQIMHLQDADTYMGKPPAEVHRLRKIYYLLLVTERYMCIQDGVPVILDSSIPFPMSDGEEYSDLLTGFTELVKIFSIPDRLFFEKMSASHSNNTFGGNFDNLKNFFHLPINNITEGWVVDVDNRIKGISITTKASDIQKVNLLLSKHWMRSLVWHISFQNGLLSINREENDCLSVRYPVAIAYEFLTSTSNLPMYAFESNGPGVVVKLLEIANGLADTMNDLTYIRNGVDTFACSNALTSIFWLISKFKTDVTLPLNLYNKIEGIVNASPIPRMRFSPVSRVLEEEIAKITSDVSSSSESSEEALGIVAWT</sequence>
<evidence type="ECO:0000256" key="2">
    <source>
        <dbReference type="ARBA" id="ARBA00009382"/>
    </source>
</evidence>
<dbReference type="STRING" id="322104.A3LZN5"/>
<organism evidence="10 11">
    <name type="scientific">Scheffersomyces stipitis (strain ATCC 58785 / CBS 6054 / NBRC 10063 / NRRL Y-11545)</name>
    <name type="common">Yeast</name>
    <name type="synonym">Pichia stipitis</name>
    <dbReference type="NCBI Taxonomy" id="322104"/>
    <lineage>
        <taxon>Eukaryota</taxon>
        <taxon>Fungi</taxon>
        <taxon>Dikarya</taxon>
        <taxon>Ascomycota</taxon>
        <taxon>Saccharomycotina</taxon>
        <taxon>Pichiomycetes</taxon>
        <taxon>Debaryomycetaceae</taxon>
        <taxon>Scheffersomyces</taxon>
    </lineage>
</organism>
<evidence type="ECO:0000256" key="7">
    <source>
        <dbReference type="ARBA" id="ARBA00023163"/>
    </source>
</evidence>
<proteinExistence type="inferred from homology"/>
<dbReference type="OrthoDB" id="2740448at2759"/>
<dbReference type="CDD" id="cd00067">
    <property type="entry name" value="GAL4"/>
    <property type="match status" value="1"/>
</dbReference>
<evidence type="ECO:0000313" key="10">
    <source>
        <dbReference type="EMBL" id="ABN68185.2"/>
    </source>
</evidence>
<evidence type="ECO:0000256" key="6">
    <source>
        <dbReference type="ARBA" id="ARBA00023125"/>
    </source>
</evidence>
<dbReference type="EMBL" id="CP000501">
    <property type="protein sequence ID" value="ABN68185.2"/>
    <property type="molecule type" value="Genomic_DNA"/>
</dbReference>
<evidence type="ECO:0000313" key="11">
    <source>
        <dbReference type="Proteomes" id="UP000002258"/>
    </source>
</evidence>
<dbReference type="InterPro" id="IPR050797">
    <property type="entry name" value="Carb_Metab_Trans_Reg"/>
</dbReference>
<dbReference type="GO" id="GO:0003677">
    <property type="term" value="F:DNA binding"/>
    <property type="evidence" value="ECO:0007669"/>
    <property type="project" value="UniProtKB-KW"/>
</dbReference>
<dbReference type="GO" id="GO:0008270">
    <property type="term" value="F:zinc ion binding"/>
    <property type="evidence" value="ECO:0007669"/>
    <property type="project" value="InterPro"/>
</dbReference>
<keyword evidence="8" id="KW-0539">Nucleus</keyword>
<keyword evidence="6" id="KW-0238">DNA-binding</keyword>
<evidence type="ECO:0000256" key="1">
    <source>
        <dbReference type="ARBA" id="ARBA00004123"/>
    </source>
</evidence>
<dbReference type="PROSITE" id="PS50048">
    <property type="entry name" value="ZN2_CY6_FUNGAL_2"/>
    <property type="match status" value="1"/>
</dbReference>
<dbReference type="InParanoid" id="A3LZN5"/>
<dbReference type="RefSeq" id="XP_001386214.2">
    <property type="nucleotide sequence ID" value="XM_001386177.1"/>
</dbReference>
<evidence type="ECO:0000256" key="3">
    <source>
        <dbReference type="ARBA" id="ARBA00022723"/>
    </source>
</evidence>
<dbReference type="GO" id="GO:0000981">
    <property type="term" value="F:DNA-binding transcription factor activity, RNA polymerase II-specific"/>
    <property type="evidence" value="ECO:0007669"/>
    <property type="project" value="InterPro"/>
</dbReference>
<dbReference type="GO" id="GO:0006351">
    <property type="term" value="P:DNA-templated transcription"/>
    <property type="evidence" value="ECO:0007669"/>
    <property type="project" value="InterPro"/>
</dbReference>
<evidence type="ECO:0000256" key="5">
    <source>
        <dbReference type="ARBA" id="ARBA00023015"/>
    </source>
</evidence>
<gene>
    <name evidence="10" type="primary">SUC1.3</name>
    <name evidence="10" type="ORF">PICST_63238</name>
</gene>
<dbReference type="InterPro" id="IPR007219">
    <property type="entry name" value="XnlR_reg_dom"/>
</dbReference>
<dbReference type="InterPro" id="IPR036864">
    <property type="entry name" value="Zn2-C6_fun-type_DNA-bd_sf"/>
</dbReference>
<keyword evidence="11" id="KW-1185">Reference proteome</keyword>
<reference evidence="10 11" key="1">
    <citation type="journal article" date="2007" name="Nat. Biotechnol.">
        <title>Genome sequence of the lignocellulose-bioconverting and xylose-fermenting yeast Pichia stipitis.</title>
        <authorList>
            <person name="Jeffries T.W."/>
            <person name="Grigoriev I.V."/>
            <person name="Grimwood J."/>
            <person name="Laplaza J.M."/>
            <person name="Aerts A."/>
            <person name="Salamov A."/>
            <person name="Schmutz J."/>
            <person name="Lindquist E."/>
            <person name="Dehal P."/>
            <person name="Shapiro H."/>
            <person name="Jin Y.S."/>
            <person name="Passoth V."/>
            <person name="Richardson P.M."/>
        </authorList>
    </citation>
    <scope>NUCLEOTIDE SEQUENCE [LARGE SCALE GENOMIC DNA]</scope>
    <source>
        <strain evidence="11">ATCC 58785 / CBS 6054 / NBRC 10063 / NRRL Y-11545</strain>
    </source>
</reference>
<dbReference type="SMART" id="SM00066">
    <property type="entry name" value="GAL4"/>
    <property type="match status" value="1"/>
</dbReference>
<dbReference type="Gene3D" id="4.10.240.10">
    <property type="entry name" value="Zn(2)-C6 fungal-type DNA-binding domain"/>
    <property type="match status" value="1"/>
</dbReference>
<dbReference type="SMART" id="SM00906">
    <property type="entry name" value="Fungal_trans"/>
    <property type="match status" value="1"/>
</dbReference>
<keyword evidence="5" id="KW-0805">Transcription regulation</keyword>
<keyword evidence="4" id="KW-0862">Zinc</keyword>
<dbReference type="InterPro" id="IPR001138">
    <property type="entry name" value="Zn2Cys6_DnaBD"/>
</dbReference>